<feature type="domain" description="GGDEF" evidence="5">
    <location>
        <begin position="249"/>
        <end position="383"/>
    </location>
</feature>
<feature type="transmembrane region" description="Helical" evidence="4">
    <location>
        <begin position="37"/>
        <end position="54"/>
    </location>
</feature>
<feature type="transmembrane region" description="Helical" evidence="4">
    <location>
        <begin position="6"/>
        <end position="28"/>
    </location>
</feature>
<dbReference type="PROSITE" id="PS50887">
    <property type="entry name" value="GGDEF"/>
    <property type="match status" value="1"/>
</dbReference>
<dbReference type="SMART" id="SM00267">
    <property type="entry name" value="GGDEF"/>
    <property type="match status" value="1"/>
</dbReference>
<evidence type="ECO:0000256" key="2">
    <source>
        <dbReference type="ARBA" id="ARBA00034247"/>
    </source>
</evidence>
<organism evidence="6 7">
    <name type="scientific">Bauldia litoralis</name>
    <dbReference type="NCBI Taxonomy" id="665467"/>
    <lineage>
        <taxon>Bacteria</taxon>
        <taxon>Pseudomonadati</taxon>
        <taxon>Pseudomonadota</taxon>
        <taxon>Alphaproteobacteria</taxon>
        <taxon>Hyphomicrobiales</taxon>
        <taxon>Kaistiaceae</taxon>
        <taxon>Bauldia</taxon>
    </lineage>
</organism>
<dbReference type="InterPro" id="IPR029787">
    <property type="entry name" value="Nucleotide_cyclase"/>
</dbReference>
<dbReference type="GO" id="GO:0043709">
    <property type="term" value="P:cell adhesion involved in single-species biofilm formation"/>
    <property type="evidence" value="ECO:0007669"/>
    <property type="project" value="TreeGrafter"/>
</dbReference>
<dbReference type="InterPro" id="IPR043128">
    <property type="entry name" value="Rev_trsase/Diguanyl_cyclase"/>
</dbReference>
<feature type="transmembrane region" description="Helical" evidence="4">
    <location>
        <begin position="151"/>
        <end position="175"/>
    </location>
</feature>
<dbReference type="Proteomes" id="UP000199071">
    <property type="component" value="Unassembled WGS sequence"/>
</dbReference>
<accession>A0A1G6AKS0</accession>
<evidence type="ECO:0000259" key="5">
    <source>
        <dbReference type="PROSITE" id="PS50887"/>
    </source>
</evidence>
<dbReference type="EC" id="2.7.7.65" evidence="1"/>
<dbReference type="FunFam" id="3.30.70.270:FF:000001">
    <property type="entry name" value="Diguanylate cyclase domain protein"/>
    <property type="match status" value="1"/>
</dbReference>
<evidence type="ECO:0000256" key="4">
    <source>
        <dbReference type="SAM" id="Phobius"/>
    </source>
</evidence>
<sequence>MNIDLPTLMLAGSFVAAISGAFLFFAWLQNRDATGPLWWAGANLSLAIGVPLLSSAGSQFGLPSVMLGILFLNLSPAMVWAAAVSCNQRRPNPLIVVAGATIWLVAVLVIFRLGSEAQMALNLAVIAIYLLAAAAEFWLGNRGLQTRWPLIVLLVLHGTFFAAGAVLAATGGLGAGYPPAFDSWLGLIHFETLAFVIGTAIFAVAMVKEQREMEQMTAARVDPLTGVANRRAFLENAGLLLERAASEGKPLSLVVFDLDRFKVINDTYGHAMGDRVLEAFGDIVQGVLRNSDVVGRMGGEEFAIALSESTARASVVVAERIRCAFAEACRGFGMADLRPTLSGGVAEAGVTGGNSLDSLFAAADRALYRAKAAGRDIVVIDDGIATPQPVPKPDDAPQPAVATAQAA</sequence>
<comment type="catalytic activity">
    <reaction evidence="2">
        <text>2 GTP = 3',3'-c-di-GMP + 2 diphosphate</text>
        <dbReference type="Rhea" id="RHEA:24898"/>
        <dbReference type="ChEBI" id="CHEBI:33019"/>
        <dbReference type="ChEBI" id="CHEBI:37565"/>
        <dbReference type="ChEBI" id="CHEBI:58805"/>
        <dbReference type="EC" id="2.7.7.65"/>
    </reaction>
</comment>
<protein>
    <recommendedName>
        <fullName evidence="1">diguanylate cyclase</fullName>
        <ecNumber evidence="1">2.7.7.65</ecNumber>
    </recommendedName>
</protein>
<keyword evidence="7" id="KW-1185">Reference proteome</keyword>
<dbReference type="InterPro" id="IPR000160">
    <property type="entry name" value="GGDEF_dom"/>
</dbReference>
<feature type="transmembrane region" description="Helical" evidence="4">
    <location>
        <begin position="94"/>
        <end position="113"/>
    </location>
</feature>
<evidence type="ECO:0000313" key="6">
    <source>
        <dbReference type="EMBL" id="SDB09017.1"/>
    </source>
</evidence>
<dbReference type="CDD" id="cd01949">
    <property type="entry name" value="GGDEF"/>
    <property type="match status" value="1"/>
</dbReference>
<dbReference type="AlphaFoldDB" id="A0A1G6AKS0"/>
<feature type="transmembrane region" description="Helical" evidence="4">
    <location>
        <begin position="60"/>
        <end position="82"/>
    </location>
</feature>
<keyword evidence="4" id="KW-1133">Transmembrane helix</keyword>
<gene>
    <name evidence="6" type="ORF">SAMN02982931_00793</name>
</gene>
<dbReference type="GO" id="GO:0005886">
    <property type="term" value="C:plasma membrane"/>
    <property type="evidence" value="ECO:0007669"/>
    <property type="project" value="TreeGrafter"/>
</dbReference>
<reference evidence="6 7" key="1">
    <citation type="submission" date="2016-10" db="EMBL/GenBank/DDBJ databases">
        <authorList>
            <person name="de Groot N.N."/>
        </authorList>
    </citation>
    <scope>NUCLEOTIDE SEQUENCE [LARGE SCALE GENOMIC DNA]</scope>
    <source>
        <strain evidence="6 7">ATCC 35022</strain>
    </source>
</reference>
<name>A0A1G6AKS0_9HYPH</name>
<dbReference type="STRING" id="665467.SAMN02982931_00793"/>
<dbReference type="RefSeq" id="WP_090874866.1">
    <property type="nucleotide sequence ID" value="NZ_FMXQ01000001.1"/>
</dbReference>
<dbReference type="GO" id="GO:0052621">
    <property type="term" value="F:diguanylate cyclase activity"/>
    <property type="evidence" value="ECO:0007669"/>
    <property type="project" value="UniProtKB-EC"/>
</dbReference>
<feature type="transmembrane region" description="Helical" evidence="4">
    <location>
        <begin position="119"/>
        <end position="139"/>
    </location>
</feature>
<proteinExistence type="predicted"/>
<keyword evidence="4" id="KW-0812">Transmembrane</keyword>
<evidence type="ECO:0000256" key="1">
    <source>
        <dbReference type="ARBA" id="ARBA00012528"/>
    </source>
</evidence>
<dbReference type="Pfam" id="PF00990">
    <property type="entry name" value="GGDEF"/>
    <property type="match status" value="1"/>
</dbReference>
<dbReference type="SUPFAM" id="SSF55073">
    <property type="entry name" value="Nucleotide cyclase"/>
    <property type="match status" value="1"/>
</dbReference>
<dbReference type="PANTHER" id="PTHR45138:SF9">
    <property type="entry name" value="DIGUANYLATE CYCLASE DGCM-RELATED"/>
    <property type="match status" value="1"/>
</dbReference>
<dbReference type="PANTHER" id="PTHR45138">
    <property type="entry name" value="REGULATORY COMPONENTS OF SENSORY TRANSDUCTION SYSTEM"/>
    <property type="match status" value="1"/>
</dbReference>
<dbReference type="Gene3D" id="3.30.70.270">
    <property type="match status" value="1"/>
</dbReference>
<dbReference type="GO" id="GO:1902201">
    <property type="term" value="P:negative regulation of bacterial-type flagellum-dependent cell motility"/>
    <property type="evidence" value="ECO:0007669"/>
    <property type="project" value="TreeGrafter"/>
</dbReference>
<dbReference type="NCBIfam" id="TIGR00254">
    <property type="entry name" value="GGDEF"/>
    <property type="match status" value="1"/>
</dbReference>
<evidence type="ECO:0000256" key="3">
    <source>
        <dbReference type="SAM" id="MobiDB-lite"/>
    </source>
</evidence>
<dbReference type="EMBL" id="FMXQ01000001">
    <property type="protein sequence ID" value="SDB09017.1"/>
    <property type="molecule type" value="Genomic_DNA"/>
</dbReference>
<feature type="region of interest" description="Disordered" evidence="3">
    <location>
        <begin position="386"/>
        <end position="407"/>
    </location>
</feature>
<feature type="compositionally biased region" description="Low complexity" evidence="3">
    <location>
        <begin position="397"/>
        <end position="407"/>
    </location>
</feature>
<feature type="transmembrane region" description="Helical" evidence="4">
    <location>
        <begin position="187"/>
        <end position="207"/>
    </location>
</feature>
<keyword evidence="4" id="KW-0472">Membrane</keyword>
<evidence type="ECO:0000313" key="7">
    <source>
        <dbReference type="Proteomes" id="UP000199071"/>
    </source>
</evidence>
<dbReference type="InterPro" id="IPR050469">
    <property type="entry name" value="Diguanylate_Cyclase"/>
</dbReference>